<dbReference type="Proteomes" id="UP000009326">
    <property type="component" value="Unassembled WGS sequence"/>
</dbReference>
<evidence type="ECO:0000313" key="4">
    <source>
        <dbReference type="Proteomes" id="UP000051521"/>
    </source>
</evidence>
<dbReference type="EMBL" id="AYZO01000005">
    <property type="protein sequence ID" value="KRN14129.1"/>
    <property type="molecule type" value="Genomic_DNA"/>
</dbReference>
<sequence length="153" mass="17201">MTEDVNVTFEAVNPSGIKLLNRLYDQHLVLNDLGVRLDQQLSDDEAELTIPTQEDLDNLRATFMSSIDVFSDIVKDYGDTQKFAANFGGLTRTFAEKLLIELKTYNDGVADIAKEDDGLASYDEDKLNDWINTMMGLIVETNEAFNQLIEQGK</sequence>
<accession>I7LC33</accession>
<comment type="caution">
    <text evidence="1">The sequence shown here is derived from an EMBL/GenBank/DDBJ whole genome shotgun (WGS) entry which is preliminary data.</text>
</comment>
<dbReference type="Proteomes" id="UP000051521">
    <property type="component" value="Unassembled WGS sequence"/>
</dbReference>
<dbReference type="RefSeq" id="WP_008471981.1">
    <property type="nucleotide sequence ID" value="NZ_AYZO01000005.1"/>
</dbReference>
<protein>
    <submittedName>
        <fullName evidence="1">Uncharacterized protein</fullName>
    </submittedName>
</protein>
<keyword evidence="4" id="KW-1185">Reference proteome</keyword>
<evidence type="ECO:0000313" key="2">
    <source>
        <dbReference type="EMBL" id="KRN14129.1"/>
    </source>
</evidence>
<evidence type="ECO:0000313" key="1">
    <source>
        <dbReference type="EMBL" id="CCI86136.1"/>
    </source>
</evidence>
<dbReference type="PATRIC" id="fig|1423751.3.peg.1537"/>
<dbReference type="EMBL" id="CAKC01000001">
    <property type="protein sequence ID" value="CCI86136.1"/>
    <property type="molecule type" value="Genomic_DNA"/>
</dbReference>
<evidence type="ECO:0000313" key="3">
    <source>
        <dbReference type="Proteomes" id="UP000009326"/>
    </source>
</evidence>
<dbReference type="AlphaFoldDB" id="I7LC33"/>
<name>I7LC33_9LACO</name>
<organism evidence="1 3">
    <name type="scientific">Lactobacillus gigeriorum DSM 23908 = CRBIP 24.85</name>
    <dbReference type="NCBI Taxonomy" id="1423751"/>
    <lineage>
        <taxon>Bacteria</taxon>
        <taxon>Bacillati</taxon>
        <taxon>Bacillota</taxon>
        <taxon>Bacilli</taxon>
        <taxon>Lactobacillales</taxon>
        <taxon>Lactobacillaceae</taxon>
        <taxon>Lactobacillus</taxon>
    </lineage>
</organism>
<gene>
    <name evidence="1" type="ORF">BN52_02690</name>
    <name evidence="2" type="ORF">FC38_GL001488</name>
</gene>
<proteinExistence type="predicted"/>
<reference evidence="2 4" key="2">
    <citation type="journal article" date="2015" name="Genome Announc.">
        <title>Expanding the biotechnology potential of lactobacilli through comparative genomics of 213 strains and associated genera.</title>
        <authorList>
            <person name="Sun Z."/>
            <person name="Harris H.M."/>
            <person name="McCann A."/>
            <person name="Guo C."/>
            <person name="Argimon S."/>
            <person name="Zhang W."/>
            <person name="Yang X."/>
            <person name="Jeffery I.B."/>
            <person name="Cooney J.C."/>
            <person name="Kagawa T.F."/>
            <person name="Liu W."/>
            <person name="Song Y."/>
            <person name="Salvetti E."/>
            <person name="Wrobel A."/>
            <person name="Rasinkangas P."/>
            <person name="Parkhill J."/>
            <person name="Rea M.C."/>
            <person name="O'Sullivan O."/>
            <person name="Ritari J."/>
            <person name="Douillard F.P."/>
            <person name="Paul Ross R."/>
            <person name="Yang R."/>
            <person name="Briner A.E."/>
            <person name="Felis G.E."/>
            <person name="de Vos W.M."/>
            <person name="Barrangou R."/>
            <person name="Klaenhammer T.R."/>
            <person name="Caufield P.W."/>
            <person name="Cui Y."/>
            <person name="Zhang H."/>
            <person name="O'Toole P.W."/>
        </authorList>
    </citation>
    <scope>NUCLEOTIDE SEQUENCE [LARGE SCALE GENOMIC DNA]</scope>
    <source>
        <strain evidence="2 4">DSM 23908</strain>
    </source>
</reference>
<reference evidence="1 3" key="1">
    <citation type="submission" date="2012-06" db="EMBL/GenBank/DDBJ databases">
        <title>Draft genome sequence of Lactobacillus gigeriorum CRBIP 24.85T, isolated from chicken crop.</title>
        <authorList>
            <person name="Cousin S."/>
            <person name="Ma L."/>
            <person name="Creno S."/>
            <person name="Clermont D."/>
            <person name="Loux V."/>
            <person name="Bizet C."/>
            <person name="Bouchier C."/>
        </authorList>
    </citation>
    <scope>NUCLEOTIDE SEQUENCE [LARGE SCALE GENOMIC DNA]</scope>
    <source>
        <strain evidence="3">CRBIP 24.85T</strain>
        <strain evidence="1">Type strain: CRBIP 24.85</strain>
    </source>
</reference>
<dbReference type="OrthoDB" id="2296726at2"/>
<dbReference type="STRING" id="1423751.FC38_GL001488"/>